<proteinExistence type="predicted"/>
<dbReference type="SUPFAM" id="SSF81301">
    <property type="entry name" value="Nucleotidyltransferase"/>
    <property type="match status" value="1"/>
</dbReference>
<dbReference type="Proteomes" id="UP000268908">
    <property type="component" value="Unassembled WGS sequence"/>
</dbReference>
<organism evidence="2 3">
    <name type="scientific">Sulfurisoma sediminicola</name>
    <dbReference type="NCBI Taxonomy" id="1381557"/>
    <lineage>
        <taxon>Bacteria</taxon>
        <taxon>Pseudomonadati</taxon>
        <taxon>Pseudomonadota</taxon>
        <taxon>Betaproteobacteria</taxon>
        <taxon>Nitrosomonadales</taxon>
        <taxon>Sterolibacteriaceae</taxon>
        <taxon>Sulfurisoma</taxon>
    </lineage>
</organism>
<dbReference type="Gene3D" id="3.30.460.10">
    <property type="entry name" value="Beta Polymerase, domain 2"/>
    <property type="match status" value="1"/>
</dbReference>
<accession>A0A497XKE2</accession>
<dbReference type="InterPro" id="IPR043519">
    <property type="entry name" value="NT_sf"/>
</dbReference>
<protein>
    <submittedName>
        <fullName evidence="2">Putative nucleotidyltransferase</fullName>
    </submittedName>
</protein>
<feature type="domain" description="Polymerase beta nucleotidyltransferase" evidence="1">
    <location>
        <begin position="33"/>
        <end position="102"/>
    </location>
</feature>
<dbReference type="OrthoDB" id="561385at2"/>
<evidence type="ECO:0000313" key="3">
    <source>
        <dbReference type="Proteomes" id="UP000268908"/>
    </source>
</evidence>
<evidence type="ECO:0000313" key="2">
    <source>
        <dbReference type="EMBL" id="RLJ67746.1"/>
    </source>
</evidence>
<keyword evidence="3" id="KW-1185">Reference proteome</keyword>
<dbReference type="GO" id="GO:0016740">
    <property type="term" value="F:transferase activity"/>
    <property type="evidence" value="ECO:0007669"/>
    <property type="project" value="UniProtKB-KW"/>
</dbReference>
<dbReference type="EMBL" id="RCCI01000004">
    <property type="protein sequence ID" value="RLJ67746.1"/>
    <property type="molecule type" value="Genomic_DNA"/>
</dbReference>
<dbReference type="AlphaFoldDB" id="A0A497XKE2"/>
<dbReference type="Pfam" id="PF18765">
    <property type="entry name" value="Polbeta"/>
    <property type="match status" value="1"/>
</dbReference>
<name>A0A497XKE2_9PROT</name>
<sequence length="106" mass="11275">MQARPAAPMLPVTDQRSIASLLRPLLRQASAELILFGSGAGGDARLASDVDIAVRAAQPLPPDLLAAARQSLEDSNVPFNVDLLDYATLSDELKQAIDREGIAWPV</sequence>
<evidence type="ECO:0000259" key="1">
    <source>
        <dbReference type="Pfam" id="PF18765"/>
    </source>
</evidence>
<dbReference type="CDD" id="cd05403">
    <property type="entry name" value="NT_KNTase_like"/>
    <property type="match status" value="1"/>
</dbReference>
<gene>
    <name evidence="2" type="ORF">DFR35_0295</name>
</gene>
<reference evidence="2 3" key="1">
    <citation type="submission" date="2018-10" db="EMBL/GenBank/DDBJ databases">
        <title>Genomic Encyclopedia of Type Strains, Phase IV (KMG-IV): sequencing the most valuable type-strain genomes for metagenomic binning, comparative biology and taxonomic classification.</title>
        <authorList>
            <person name="Goeker M."/>
        </authorList>
    </citation>
    <scope>NUCLEOTIDE SEQUENCE [LARGE SCALE GENOMIC DNA]</scope>
    <source>
        <strain evidence="2 3">DSM 26916</strain>
    </source>
</reference>
<keyword evidence="2" id="KW-0808">Transferase</keyword>
<dbReference type="InterPro" id="IPR041633">
    <property type="entry name" value="Polbeta"/>
</dbReference>
<comment type="caution">
    <text evidence="2">The sequence shown here is derived from an EMBL/GenBank/DDBJ whole genome shotgun (WGS) entry which is preliminary data.</text>
</comment>